<dbReference type="GO" id="GO:0006508">
    <property type="term" value="P:proteolysis"/>
    <property type="evidence" value="ECO:0007669"/>
    <property type="project" value="UniProtKB-KW"/>
</dbReference>
<evidence type="ECO:0000259" key="14">
    <source>
        <dbReference type="SMART" id="SM00848"/>
    </source>
</evidence>
<evidence type="ECO:0000313" key="16">
    <source>
        <dbReference type="Proteomes" id="UP000008983"/>
    </source>
</evidence>
<feature type="domain" description="Cathepsin propeptide inhibitor" evidence="14">
    <location>
        <begin position="49"/>
        <end position="105"/>
    </location>
</feature>
<dbReference type="SUPFAM" id="SSF54001">
    <property type="entry name" value="Cysteine proteinases"/>
    <property type="match status" value="1"/>
</dbReference>
<evidence type="ECO:0000256" key="1">
    <source>
        <dbReference type="ARBA" id="ARBA00004613"/>
    </source>
</evidence>
<dbReference type="InterPro" id="IPR025661">
    <property type="entry name" value="Pept_asp_AS"/>
</dbReference>
<feature type="non-terminal residue" evidence="15">
    <location>
        <position position="1"/>
    </location>
</feature>
<keyword evidence="7" id="KW-0788">Thiol protease</keyword>
<dbReference type="FunFam" id="3.90.70.10:FF:000104">
    <property type="entry name" value="Cathepsin L 1"/>
    <property type="match status" value="1"/>
</dbReference>
<dbReference type="InterPro" id="IPR000169">
    <property type="entry name" value="Pept_cys_AS"/>
</dbReference>
<protein>
    <recommendedName>
        <fullName evidence="11">cathepsin L</fullName>
        <ecNumber evidence="11">3.4.22.15</ecNumber>
    </recommendedName>
</protein>
<proteinExistence type="inferred from homology"/>
<comment type="subcellular location">
    <subcellularLocation>
        <location evidence="1">Secreted</location>
    </subcellularLocation>
</comment>
<comment type="function">
    <text evidence="12">May be involved in extracellular digestion.</text>
</comment>
<dbReference type="InterPro" id="IPR038765">
    <property type="entry name" value="Papain-like_cys_pep_sf"/>
</dbReference>
<dbReference type="InterPro" id="IPR000668">
    <property type="entry name" value="Peptidase_C1A_C"/>
</dbReference>
<dbReference type="AlphaFoldDB" id="G0QLT6"/>
<dbReference type="Gene3D" id="3.90.70.10">
    <property type="entry name" value="Cysteine proteinases"/>
    <property type="match status" value="1"/>
</dbReference>
<keyword evidence="5" id="KW-0732">Signal</keyword>
<evidence type="ECO:0000256" key="8">
    <source>
        <dbReference type="ARBA" id="ARBA00023145"/>
    </source>
</evidence>
<evidence type="ECO:0000256" key="3">
    <source>
        <dbReference type="ARBA" id="ARBA00022525"/>
    </source>
</evidence>
<keyword evidence="3" id="KW-0964">Secreted</keyword>
<dbReference type="eggNOG" id="KOG1543">
    <property type="taxonomic scope" value="Eukaryota"/>
</dbReference>
<dbReference type="OrthoDB" id="291838at2759"/>
<dbReference type="GeneID" id="14910007"/>
<dbReference type="PROSITE" id="PS00640">
    <property type="entry name" value="THIOL_PROTEASE_ASN"/>
    <property type="match status" value="1"/>
</dbReference>
<evidence type="ECO:0000259" key="13">
    <source>
        <dbReference type="SMART" id="SM00645"/>
    </source>
</evidence>
<dbReference type="SMART" id="SM00645">
    <property type="entry name" value="Pept_C1"/>
    <property type="match status" value="1"/>
</dbReference>
<evidence type="ECO:0000256" key="11">
    <source>
        <dbReference type="ARBA" id="ARBA00038911"/>
    </source>
</evidence>
<evidence type="ECO:0000256" key="12">
    <source>
        <dbReference type="ARBA" id="ARBA00053662"/>
    </source>
</evidence>
<dbReference type="GO" id="GO:0005576">
    <property type="term" value="C:extracellular region"/>
    <property type="evidence" value="ECO:0007669"/>
    <property type="project" value="UniProtKB-SubCell"/>
</dbReference>
<evidence type="ECO:0000256" key="4">
    <source>
        <dbReference type="ARBA" id="ARBA00022670"/>
    </source>
</evidence>
<evidence type="ECO:0000256" key="5">
    <source>
        <dbReference type="ARBA" id="ARBA00022729"/>
    </source>
</evidence>
<evidence type="ECO:0000256" key="7">
    <source>
        <dbReference type="ARBA" id="ARBA00022807"/>
    </source>
</evidence>
<evidence type="ECO:0000256" key="10">
    <source>
        <dbReference type="ARBA" id="ARBA00036319"/>
    </source>
</evidence>
<dbReference type="Proteomes" id="UP000008983">
    <property type="component" value="Unassembled WGS sequence"/>
</dbReference>
<dbReference type="PRINTS" id="PR00705">
    <property type="entry name" value="PAPAIN"/>
</dbReference>
<name>G0QLT6_ICHMU</name>
<evidence type="ECO:0000256" key="2">
    <source>
        <dbReference type="ARBA" id="ARBA00008455"/>
    </source>
</evidence>
<dbReference type="Pfam" id="PF08246">
    <property type="entry name" value="Inhibitor_I29"/>
    <property type="match status" value="1"/>
</dbReference>
<keyword evidence="9" id="KW-1015">Disulfide bond</keyword>
<keyword evidence="4 15" id="KW-0645">Protease</keyword>
<comment type="catalytic activity">
    <reaction evidence="10">
        <text>Specificity close to that of papain. As compared to cathepsin B, cathepsin L exhibits higher activity toward protein substrates, but has little activity on Z-Arg-Arg-NHMec, and no peptidyl-dipeptidase activity.</text>
        <dbReference type="EC" id="3.4.22.15"/>
    </reaction>
</comment>
<evidence type="ECO:0000256" key="9">
    <source>
        <dbReference type="ARBA" id="ARBA00023157"/>
    </source>
</evidence>
<dbReference type="OMA" id="GCLGAFN"/>
<dbReference type="SMART" id="SM00848">
    <property type="entry name" value="Inhibitor_I29"/>
    <property type="match status" value="1"/>
</dbReference>
<dbReference type="GO" id="GO:0004197">
    <property type="term" value="F:cysteine-type endopeptidase activity"/>
    <property type="evidence" value="ECO:0007669"/>
    <property type="project" value="UniProtKB-EC"/>
</dbReference>
<dbReference type="RefSeq" id="XP_004039041.1">
    <property type="nucleotide sequence ID" value="XM_004038993.1"/>
</dbReference>
<dbReference type="CDD" id="cd02248">
    <property type="entry name" value="Peptidase_C1A"/>
    <property type="match status" value="1"/>
</dbReference>
<dbReference type="EMBL" id="GL983306">
    <property type="protein sequence ID" value="EGR33817.1"/>
    <property type="molecule type" value="Genomic_DNA"/>
</dbReference>
<evidence type="ECO:0000256" key="6">
    <source>
        <dbReference type="ARBA" id="ARBA00022801"/>
    </source>
</evidence>
<dbReference type="PANTHER" id="PTHR12411">
    <property type="entry name" value="CYSTEINE PROTEASE FAMILY C1-RELATED"/>
    <property type="match status" value="1"/>
</dbReference>
<dbReference type="STRING" id="857967.G0QLT6"/>
<dbReference type="EC" id="3.4.22.15" evidence="11"/>
<feature type="domain" description="Peptidase C1A papain C-terminal" evidence="13">
    <location>
        <begin position="132"/>
        <end position="333"/>
    </location>
</feature>
<keyword evidence="8" id="KW-0865">Zymogen</keyword>
<dbReference type="Pfam" id="PF00112">
    <property type="entry name" value="Peptidase_C1"/>
    <property type="match status" value="1"/>
</dbReference>
<keyword evidence="6 15" id="KW-0378">Hydrolase</keyword>
<dbReference type="PROSITE" id="PS00139">
    <property type="entry name" value="THIOL_PROTEASE_CYS"/>
    <property type="match status" value="1"/>
</dbReference>
<comment type="similarity">
    <text evidence="2">Belongs to the peptidase C1 family.</text>
</comment>
<dbReference type="MEROPS" id="C01.A54"/>
<gene>
    <name evidence="15" type="ORF">IMG5_036330</name>
</gene>
<dbReference type="InParanoid" id="G0QLT6"/>
<evidence type="ECO:0000313" key="15">
    <source>
        <dbReference type="EMBL" id="EGR33817.1"/>
    </source>
</evidence>
<reference evidence="15 16" key="1">
    <citation type="submission" date="2011-07" db="EMBL/GenBank/DDBJ databases">
        <authorList>
            <person name="Coyne R."/>
            <person name="Brami D."/>
            <person name="Johnson J."/>
            <person name="Hostetler J."/>
            <person name="Hannick L."/>
            <person name="Clark T."/>
            <person name="Cassidy-Hanley D."/>
            <person name="Inman J."/>
        </authorList>
    </citation>
    <scope>NUCLEOTIDE SEQUENCE [LARGE SCALE GENOMIC DNA]</scope>
    <source>
        <strain evidence="15 16">G5</strain>
    </source>
</reference>
<organism evidence="15 16">
    <name type="scientific">Ichthyophthirius multifiliis</name>
    <name type="common">White spot disease agent</name>
    <name type="synonym">Ich</name>
    <dbReference type="NCBI Taxonomy" id="5932"/>
    <lineage>
        <taxon>Eukaryota</taxon>
        <taxon>Sar</taxon>
        <taxon>Alveolata</taxon>
        <taxon>Ciliophora</taxon>
        <taxon>Intramacronucleata</taxon>
        <taxon>Oligohymenophorea</taxon>
        <taxon>Hymenostomatida</taxon>
        <taxon>Ophryoglenina</taxon>
        <taxon>Ichthyophthirius</taxon>
    </lineage>
</organism>
<accession>G0QLT6</accession>
<dbReference type="InterPro" id="IPR013201">
    <property type="entry name" value="Prot_inhib_I29"/>
</dbReference>
<dbReference type="InterPro" id="IPR013128">
    <property type="entry name" value="Peptidase_C1A"/>
</dbReference>
<sequence length="334" mass="37615">YKKIKIQMKGLLLLALASFTLLSVGPILLLSPQTPLIRSSQNVNYVSEFENFNFKYNKQYQSQQQYQYRLQVFTENLKYIEQQNKKSQSFTLGVNSISHLTREEFIQTYLGLNIINYYPENISQEIVNVEDLPDSVDWRTQGAVTPVKDQGQCGSCWAFSTTGSLEGANYLQNKTLSAFSEQQLMDCSWLYGNLGCNGGLMPRAFKWVASHGVTTEDKYPYEAKSHFSCKNKNGEFKISSYQEIPVGDCDALAQSVSQRPTSIAVDASNWQSYSSGVFDDCATRLNHGVLAVGYTSEYWIVKNSWNTSWGQQGYINLKRGNTCGLCNSASYPVA</sequence>
<dbReference type="InterPro" id="IPR039417">
    <property type="entry name" value="Peptidase_C1A_papain-like"/>
</dbReference>
<keyword evidence="16" id="KW-1185">Reference proteome</keyword>